<evidence type="ECO:0000256" key="18">
    <source>
        <dbReference type="SAM" id="Phobius"/>
    </source>
</evidence>
<evidence type="ECO:0000256" key="17">
    <source>
        <dbReference type="SAM" id="MobiDB-lite"/>
    </source>
</evidence>
<keyword evidence="22" id="KW-1185">Reference proteome</keyword>
<keyword evidence="7 19" id="KW-0732">Signal</keyword>
<dbReference type="InterPro" id="IPR011009">
    <property type="entry name" value="Kinase-like_dom_sf"/>
</dbReference>
<dbReference type="FunFam" id="3.30.200.20:FF:000039">
    <property type="entry name" value="receptor-like protein kinase FERONIA"/>
    <property type="match status" value="1"/>
</dbReference>
<evidence type="ECO:0000256" key="6">
    <source>
        <dbReference type="ARBA" id="ARBA00022692"/>
    </source>
</evidence>
<reference evidence="22" key="1">
    <citation type="submission" date="2016-06" db="EMBL/GenBank/DDBJ databases">
        <title>Parallel loss of symbiosis genes in relatives of nitrogen-fixing non-legume Parasponia.</title>
        <authorList>
            <person name="Van Velzen R."/>
            <person name="Holmer R."/>
            <person name="Bu F."/>
            <person name="Rutten L."/>
            <person name="Van Zeijl A."/>
            <person name="Liu W."/>
            <person name="Santuari L."/>
            <person name="Cao Q."/>
            <person name="Sharma T."/>
            <person name="Shen D."/>
            <person name="Roswanjaya Y."/>
            <person name="Wardhani T."/>
            <person name="Kalhor M.S."/>
            <person name="Jansen J."/>
            <person name="Van den Hoogen J."/>
            <person name="Gungor B."/>
            <person name="Hartog M."/>
            <person name="Hontelez J."/>
            <person name="Verver J."/>
            <person name="Yang W.-C."/>
            <person name="Schijlen E."/>
            <person name="Repin R."/>
            <person name="Schilthuizen M."/>
            <person name="Schranz E."/>
            <person name="Heidstra R."/>
            <person name="Miyata K."/>
            <person name="Fedorova E."/>
            <person name="Kohlen W."/>
            <person name="Bisseling T."/>
            <person name="Smit S."/>
            <person name="Geurts R."/>
        </authorList>
    </citation>
    <scope>NUCLEOTIDE SEQUENCE [LARGE SCALE GENOMIC DNA]</scope>
    <source>
        <strain evidence="22">cv. WU1-14</strain>
    </source>
</reference>
<feature type="region of interest" description="Disordered" evidence="17">
    <location>
        <begin position="878"/>
        <end position="901"/>
    </location>
</feature>
<protein>
    <recommendedName>
        <fullName evidence="2">non-specific serine/threonine protein kinase</fullName>
        <ecNumber evidence="2">2.7.11.1</ecNumber>
    </recommendedName>
</protein>
<comment type="subcellular location">
    <subcellularLocation>
        <location evidence="1">Membrane</location>
        <topology evidence="1">Single-pass membrane protein</topology>
    </subcellularLocation>
</comment>
<keyword evidence="8" id="KW-0677">Repeat</keyword>
<name>A0A2P5AKE5_PARAD</name>
<dbReference type="AlphaFoldDB" id="A0A2P5AKE5"/>
<evidence type="ECO:0000313" key="22">
    <source>
        <dbReference type="Proteomes" id="UP000237105"/>
    </source>
</evidence>
<evidence type="ECO:0000259" key="20">
    <source>
        <dbReference type="PROSITE" id="PS50011"/>
    </source>
</evidence>
<dbReference type="Gene3D" id="2.60.120.430">
    <property type="entry name" value="Galactose-binding lectin"/>
    <property type="match status" value="1"/>
</dbReference>
<comment type="catalytic activity">
    <reaction evidence="15">
        <text>L-seryl-[protein] + ATP = O-phospho-L-seryl-[protein] + ADP + H(+)</text>
        <dbReference type="Rhea" id="RHEA:17989"/>
        <dbReference type="Rhea" id="RHEA-COMP:9863"/>
        <dbReference type="Rhea" id="RHEA-COMP:11604"/>
        <dbReference type="ChEBI" id="CHEBI:15378"/>
        <dbReference type="ChEBI" id="CHEBI:29999"/>
        <dbReference type="ChEBI" id="CHEBI:30616"/>
        <dbReference type="ChEBI" id="CHEBI:83421"/>
        <dbReference type="ChEBI" id="CHEBI:456216"/>
        <dbReference type="EC" id="2.7.11.1"/>
    </reaction>
</comment>
<feature type="compositionally biased region" description="Basic and acidic residues" evidence="17">
    <location>
        <begin position="891"/>
        <end position="901"/>
    </location>
</feature>
<dbReference type="InterPro" id="IPR008271">
    <property type="entry name" value="Ser/Thr_kinase_AS"/>
</dbReference>
<dbReference type="Pfam" id="PF13855">
    <property type="entry name" value="LRR_8"/>
    <property type="match status" value="1"/>
</dbReference>
<dbReference type="GO" id="GO:0005524">
    <property type="term" value="F:ATP binding"/>
    <property type="evidence" value="ECO:0007669"/>
    <property type="project" value="UniProtKB-UniRule"/>
</dbReference>
<dbReference type="Proteomes" id="UP000237105">
    <property type="component" value="Unassembled WGS sequence"/>
</dbReference>
<proteinExistence type="predicted"/>
<dbReference type="PROSITE" id="PS00107">
    <property type="entry name" value="PROTEIN_KINASE_ATP"/>
    <property type="match status" value="1"/>
</dbReference>
<evidence type="ECO:0000256" key="8">
    <source>
        <dbReference type="ARBA" id="ARBA00022737"/>
    </source>
</evidence>
<evidence type="ECO:0000256" key="3">
    <source>
        <dbReference type="ARBA" id="ARBA00022527"/>
    </source>
</evidence>
<dbReference type="Pfam" id="PF07714">
    <property type="entry name" value="PK_Tyr_Ser-Thr"/>
    <property type="match status" value="1"/>
</dbReference>
<dbReference type="FunFam" id="1.10.510.10:FF:001023">
    <property type="entry name" value="Os07g0541700 protein"/>
    <property type="match status" value="1"/>
</dbReference>
<dbReference type="InterPro" id="IPR024788">
    <property type="entry name" value="Malectin-like_Carb-bd_dom"/>
</dbReference>
<dbReference type="EMBL" id="JXTB01000545">
    <property type="protein sequence ID" value="PON37029.1"/>
    <property type="molecule type" value="Genomic_DNA"/>
</dbReference>
<keyword evidence="10 21" id="KW-0418">Kinase</keyword>
<comment type="caution">
    <text evidence="21">The sequence shown here is derived from an EMBL/GenBank/DDBJ whole genome shotgun (WGS) entry which is preliminary data.</text>
</comment>
<evidence type="ECO:0000256" key="4">
    <source>
        <dbReference type="ARBA" id="ARBA00022614"/>
    </source>
</evidence>
<evidence type="ECO:0000256" key="2">
    <source>
        <dbReference type="ARBA" id="ARBA00012513"/>
    </source>
</evidence>
<keyword evidence="3" id="KW-0723">Serine/threonine-protein kinase</keyword>
<evidence type="ECO:0000256" key="15">
    <source>
        <dbReference type="ARBA" id="ARBA00048679"/>
    </source>
</evidence>
<dbReference type="FunFam" id="3.80.10.10:FF:000129">
    <property type="entry name" value="Leucine-rich repeat receptor-like kinase"/>
    <property type="match status" value="1"/>
</dbReference>
<evidence type="ECO:0000256" key="5">
    <source>
        <dbReference type="ARBA" id="ARBA00022679"/>
    </source>
</evidence>
<evidence type="ECO:0000313" key="21">
    <source>
        <dbReference type="EMBL" id="PON37029.1"/>
    </source>
</evidence>
<dbReference type="SUPFAM" id="SSF52058">
    <property type="entry name" value="L domain-like"/>
    <property type="match status" value="1"/>
</dbReference>
<dbReference type="SUPFAM" id="SSF56112">
    <property type="entry name" value="Protein kinase-like (PK-like)"/>
    <property type="match status" value="1"/>
</dbReference>
<evidence type="ECO:0000256" key="19">
    <source>
        <dbReference type="SAM" id="SignalP"/>
    </source>
</evidence>
<evidence type="ECO:0000256" key="11">
    <source>
        <dbReference type="ARBA" id="ARBA00022840"/>
    </source>
</evidence>
<dbReference type="OrthoDB" id="1382965at2759"/>
<keyword evidence="6 18" id="KW-0812">Transmembrane</keyword>
<evidence type="ECO:0000256" key="13">
    <source>
        <dbReference type="ARBA" id="ARBA00023136"/>
    </source>
</evidence>
<dbReference type="Gene3D" id="3.80.10.10">
    <property type="entry name" value="Ribonuclease Inhibitor"/>
    <property type="match status" value="1"/>
</dbReference>
<dbReference type="PANTHER" id="PTHR45631">
    <property type="entry name" value="OS07G0107800 PROTEIN-RELATED"/>
    <property type="match status" value="1"/>
</dbReference>
<feature type="chain" id="PRO_5015123890" description="non-specific serine/threonine protein kinase" evidence="19">
    <location>
        <begin position="18"/>
        <end position="901"/>
    </location>
</feature>
<evidence type="ECO:0000256" key="1">
    <source>
        <dbReference type="ARBA" id="ARBA00004167"/>
    </source>
</evidence>
<evidence type="ECO:0000256" key="14">
    <source>
        <dbReference type="ARBA" id="ARBA00047899"/>
    </source>
</evidence>
<organism evidence="21 22">
    <name type="scientific">Parasponia andersonii</name>
    <name type="common">Sponia andersonii</name>
    <dbReference type="NCBI Taxonomy" id="3476"/>
    <lineage>
        <taxon>Eukaryota</taxon>
        <taxon>Viridiplantae</taxon>
        <taxon>Streptophyta</taxon>
        <taxon>Embryophyta</taxon>
        <taxon>Tracheophyta</taxon>
        <taxon>Spermatophyta</taxon>
        <taxon>Magnoliopsida</taxon>
        <taxon>eudicotyledons</taxon>
        <taxon>Gunneridae</taxon>
        <taxon>Pentapetalae</taxon>
        <taxon>rosids</taxon>
        <taxon>fabids</taxon>
        <taxon>Rosales</taxon>
        <taxon>Cannabaceae</taxon>
        <taxon>Parasponia</taxon>
    </lineage>
</organism>
<sequence length="901" mass="101229">MMLFLVLQMWSIHYVSARKTFNQRHHRYFRHSGRSLASDDSGFLNIDCGATMDYQINGRYFENDTKYIDTGEVLPISSDYKHNWPWFNNLRSFPNGTRNCYVLRLKQGKNVNYLISAFFYYGNYDNKKTLPVFDLYIGVNRWRTLNTTESIFSDVIYLATTDIIDVCLVNINSGTPFISALQLRPLVSGSLYQTSLGNLLGLVHRFDCGATLDYRFYRYQDDKYDRLWENNLAVTNAISSRTLSSQSDFTVLYDEQPPTTVLKTYFQPVQGYSGMTFTFNNIGDPTTEFAVYLHFAETLQSTQGQRRFTVTVNNNILGPFNSPEYMKTEYVYRNGSVTGNVKISIDATTDAKLTPILNALEIFMRIPLKESASNSEDVNAMMEIKRTYGVIEDSWQGDPCVPTNFTWSKLGCNSNNPPRIISLNLSSSGLKGAITASLSNLTSLHVLDLSYNNLMGSIPESLAELSSLQVLNLAGNKLEGSVPTALLEKSKTGALNLSLHENPKLCYPDPCKHNKNKAIIFAVVAVAILLVAMVILLVCFRKSIGQKVIGGVKKKWLRMSGIRRFTYAELNTITNKFNYKNNFLGEGGFGKVYLGELKDGNKLTKVAVKLRSQKSTQGPEQFENEVNNLMDIHHKNLVSLIGYCKDGNNMAVVYEYMAKGNLKEHISPDAIQVLVSWKARLQIAVDAAQGLKYLHEDCKTPIVHRDLKPSNILLNERLEAKIADFGLSKAFSAETTTAEERSDPSGPISTGYLDPGFKNTGQLDKKSDVYSFGVILLELITGKEAWIKSSDNSCIHLSQLVTSSLFNDKEKKLEEIMDPRVPQGTYNTKSAWKAVDTAVICIKKDPKERKDMKWVLKELEEALNIEITEGVTQSNLMGNNSNAIAASHPNPETERERPSIN</sequence>
<dbReference type="Pfam" id="PF12819">
    <property type="entry name" value="Malectin_like"/>
    <property type="match status" value="1"/>
</dbReference>
<feature type="binding site" evidence="16">
    <location>
        <position position="609"/>
    </location>
    <ligand>
        <name>ATP</name>
        <dbReference type="ChEBI" id="CHEBI:30616"/>
    </ligand>
</feature>
<keyword evidence="4" id="KW-0433">Leucine-rich repeat</keyword>
<feature type="signal peptide" evidence="19">
    <location>
        <begin position="1"/>
        <end position="17"/>
    </location>
</feature>
<gene>
    <name evidence="21" type="ORF">PanWU01x14_323670</name>
</gene>
<keyword evidence="12 18" id="KW-1133">Transmembrane helix</keyword>
<dbReference type="InterPro" id="IPR017441">
    <property type="entry name" value="Protein_kinase_ATP_BS"/>
</dbReference>
<dbReference type="Gene3D" id="1.10.510.10">
    <property type="entry name" value="Transferase(Phosphotransferase) domain 1"/>
    <property type="match status" value="1"/>
</dbReference>
<dbReference type="InterPro" id="IPR032675">
    <property type="entry name" value="LRR_dom_sf"/>
</dbReference>
<accession>A0A2P5AKE5</accession>
<keyword evidence="5" id="KW-0808">Transferase</keyword>
<dbReference type="GO" id="GO:0004674">
    <property type="term" value="F:protein serine/threonine kinase activity"/>
    <property type="evidence" value="ECO:0007669"/>
    <property type="project" value="UniProtKB-KW"/>
</dbReference>
<dbReference type="InterPro" id="IPR000719">
    <property type="entry name" value="Prot_kinase_dom"/>
</dbReference>
<evidence type="ECO:0000256" key="7">
    <source>
        <dbReference type="ARBA" id="ARBA00022729"/>
    </source>
</evidence>
<dbReference type="EC" id="2.7.11.1" evidence="2"/>
<dbReference type="PROSITE" id="PS50011">
    <property type="entry name" value="PROTEIN_KINASE_DOM"/>
    <property type="match status" value="1"/>
</dbReference>
<keyword evidence="11 16" id="KW-0067">ATP-binding</keyword>
<dbReference type="InterPro" id="IPR001611">
    <property type="entry name" value="Leu-rich_rpt"/>
</dbReference>
<dbReference type="PROSITE" id="PS00108">
    <property type="entry name" value="PROTEIN_KINASE_ST"/>
    <property type="match status" value="1"/>
</dbReference>
<feature type="domain" description="Protein kinase" evidence="20">
    <location>
        <begin position="578"/>
        <end position="863"/>
    </location>
</feature>
<dbReference type="GO" id="GO:0016020">
    <property type="term" value="C:membrane"/>
    <property type="evidence" value="ECO:0007669"/>
    <property type="project" value="UniProtKB-SubCell"/>
</dbReference>
<evidence type="ECO:0000256" key="12">
    <source>
        <dbReference type="ARBA" id="ARBA00022989"/>
    </source>
</evidence>
<dbReference type="Gene3D" id="3.30.200.20">
    <property type="entry name" value="Phosphorylase Kinase, domain 1"/>
    <property type="match status" value="1"/>
</dbReference>
<dbReference type="SMART" id="SM00220">
    <property type="entry name" value="S_TKc"/>
    <property type="match status" value="1"/>
</dbReference>
<dbReference type="InterPro" id="IPR001245">
    <property type="entry name" value="Ser-Thr/Tyr_kinase_cat_dom"/>
</dbReference>
<evidence type="ECO:0000256" key="10">
    <source>
        <dbReference type="ARBA" id="ARBA00022777"/>
    </source>
</evidence>
<keyword evidence="13 18" id="KW-0472">Membrane</keyword>
<dbReference type="PANTHER" id="PTHR45631:SF212">
    <property type="entry name" value="PROTEIN KINASE DOMAIN-CONTAINING PROTEIN"/>
    <property type="match status" value="1"/>
</dbReference>
<evidence type="ECO:0000256" key="9">
    <source>
        <dbReference type="ARBA" id="ARBA00022741"/>
    </source>
</evidence>
<keyword evidence="9 16" id="KW-0547">Nucleotide-binding</keyword>
<feature type="transmembrane region" description="Helical" evidence="18">
    <location>
        <begin position="518"/>
        <end position="540"/>
    </location>
</feature>
<evidence type="ECO:0000256" key="16">
    <source>
        <dbReference type="PROSITE-ProRule" id="PRU10141"/>
    </source>
</evidence>
<comment type="catalytic activity">
    <reaction evidence="14">
        <text>L-threonyl-[protein] + ATP = O-phospho-L-threonyl-[protein] + ADP + H(+)</text>
        <dbReference type="Rhea" id="RHEA:46608"/>
        <dbReference type="Rhea" id="RHEA-COMP:11060"/>
        <dbReference type="Rhea" id="RHEA-COMP:11605"/>
        <dbReference type="ChEBI" id="CHEBI:15378"/>
        <dbReference type="ChEBI" id="CHEBI:30013"/>
        <dbReference type="ChEBI" id="CHEBI:30616"/>
        <dbReference type="ChEBI" id="CHEBI:61977"/>
        <dbReference type="ChEBI" id="CHEBI:456216"/>
        <dbReference type="EC" id="2.7.11.1"/>
    </reaction>
</comment>